<evidence type="ECO:0008006" key="4">
    <source>
        <dbReference type="Google" id="ProtNLM"/>
    </source>
</evidence>
<name>A0A2V3ZV02_9BACT</name>
<proteinExistence type="predicted"/>
<keyword evidence="1" id="KW-0732">Signal</keyword>
<gene>
    <name evidence="2" type="ORF">DF185_16170</name>
</gene>
<evidence type="ECO:0000256" key="1">
    <source>
        <dbReference type="SAM" id="SignalP"/>
    </source>
</evidence>
<sequence length="199" mass="22623">MRTKNVNLKGIVLGALLFLGASSAFATGNIKINPYLDTDLSIVSIINPTESTLKMKIYDREGNLYYSKKVNSATTDQKLFDFSYLEDGLYKIVLIGTEEKVEKEFVIEGNKLKVEDNIEVAEKTFFRSENNDLFVSYLAFENKTFNLSITDALGNEVFEESYTSAPTFSKKFNVTALPEGEYKVRLVSNNKEYNYAFRK</sequence>
<accession>A0A2V3ZV02</accession>
<feature type="chain" id="PRO_5015950437" description="Secretion system C-terminal sorting domain-containing protein" evidence="1">
    <location>
        <begin position="27"/>
        <end position="199"/>
    </location>
</feature>
<protein>
    <recommendedName>
        <fullName evidence="4">Secretion system C-terminal sorting domain-containing protein</fullName>
    </recommendedName>
</protein>
<evidence type="ECO:0000313" key="2">
    <source>
        <dbReference type="EMBL" id="PXX98910.1"/>
    </source>
</evidence>
<dbReference type="OrthoDB" id="1120850at2"/>
<reference evidence="2 3" key="1">
    <citation type="submission" date="2018-05" db="EMBL/GenBank/DDBJ databases">
        <title>Marinifilum breve JC075T sp. nov., a marine bacterium isolated from Yongle Blue Hole in the South China Sea.</title>
        <authorList>
            <person name="Fu T."/>
        </authorList>
    </citation>
    <scope>NUCLEOTIDE SEQUENCE [LARGE SCALE GENOMIC DNA]</scope>
    <source>
        <strain evidence="2 3">JC075</strain>
    </source>
</reference>
<organism evidence="2 3">
    <name type="scientific">Marinifilum breve</name>
    <dbReference type="NCBI Taxonomy" id="2184082"/>
    <lineage>
        <taxon>Bacteria</taxon>
        <taxon>Pseudomonadati</taxon>
        <taxon>Bacteroidota</taxon>
        <taxon>Bacteroidia</taxon>
        <taxon>Marinilabiliales</taxon>
        <taxon>Marinifilaceae</taxon>
    </lineage>
</organism>
<comment type="caution">
    <text evidence="2">The sequence shown here is derived from an EMBL/GenBank/DDBJ whole genome shotgun (WGS) entry which is preliminary data.</text>
</comment>
<evidence type="ECO:0000313" key="3">
    <source>
        <dbReference type="Proteomes" id="UP000248079"/>
    </source>
</evidence>
<dbReference type="Proteomes" id="UP000248079">
    <property type="component" value="Unassembled WGS sequence"/>
</dbReference>
<dbReference type="RefSeq" id="WP_110361801.1">
    <property type="nucleotide sequence ID" value="NZ_QFLI01000007.1"/>
</dbReference>
<feature type="signal peptide" evidence="1">
    <location>
        <begin position="1"/>
        <end position="26"/>
    </location>
</feature>
<dbReference type="EMBL" id="QFLI01000007">
    <property type="protein sequence ID" value="PXX98910.1"/>
    <property type="molecule type" value="Genomic_DNA"/>
</dbReference>
<keyword evidence="3" id="KW-1185">Reference proteome</keyword>
<dbReference type="AlphaFoldDB" id="A0A2V3ZV02"/>